<evidence type="ECO:0000313" key="3">
    <source>
        <dbReference type="Proteomes" id="UP000464186"/>
    </source>
</evidence>
<feature type="domain" description="IrrE N-terminal-like" evidence="1">
    <location>
        <begin position="26"/>
        <end position="163"/>
    </location>
</feature>
<reference evidence="2 3" key="1">
    <citation type="submission" date="2020-01" db="EMBL/GenBank/DDBJ databases">
        <title>Pseudarthrobacter psychrotolerans sp. nov., isolated from antarctic soil.</title>
        <authorList>
            <person name="Shin Y."/>
            <person name="Park W."/>
        </authorList>
    </citation>
    <scope>NUCLEOTIDE SEQUENCE [LARGE SCALE GENOMIC DNA]</scope>
    <source>
        <strain evidence="2 3">YJ56</strain>
    </source>
</reference>
<dbReference type="PANTHER" id="PTHR43236:SF1">
    <property type="entry name" value="BLL7220 PROTEIN"/>
    <property type="match status" value="1"/>
</dbReference>
<dbReference type="InterPro" id="IPR052345">
    <property type="entry name" value="Rad_response_metalloprotease"/>
</dbReference>
<dbReference type="Proteomes" id="UP000464186">
    <property type="component" value="Chromosome"/>
</dbReference>
<organism evidence="2 3">
    <name type="scientific">Pseudarthrobacter psychrotolerans</name>
    <dbReference type="NCBI Taxonomy" id="2697569"/>
    <lineage>
        <taxon>Bacteria</taxon>
        <taxon>Bacillati</taxon>
        <taxon>Actinomycetota</taxon>
        <taxon>Actinomycetes</taxon>
        <taxon>Micrococcales</taxon>
        <taxon>Micrococcaceae</taxon>
        <taxon>Pseudarthrobacter</taxon>
    </lineage>
</organism>
<dbReference type="EMBL" id="CP047898">
    <property type="protein sequence ID" value="QHK22114.1"/>
    <property type="molecule type" value="Genomic_DNA"/>
</dbReference>
<sequence length="185" mass="20441">MRELARDERGSLGVGDYEALDPYALCEEHGVHVYTVESLRSFGASSRAVLHFTSVSTATWSAALVPIGSARIIIENETHVPARRRSSIAHELGHFLLEHEFSGVLLGEDHKRQFDPAMEKQATYLSGELLVPEIAARRAAYKGWDNEKVAQVFNVSTQFAQMQMKGPRVMAARAAKKYAAARVGD</sequence>
<name>A0A6P1NU83_9MICC</name>
<dbReference type="Pfam" id="PF06114">
    <property type="entry name" value="Peptidase_M78"/>
    <property type="match status" value="1"/>
</dbReference>
<evidence type="ECO:0000313" key="2">
    <source>
        <dbReference type="EMBL" id="QHK22114.1"/>
    </source>
</evidence>
<keyword evidence="3" id="KW-1185">Reference proteome</keyword>
<dbReference type="Gene3D" id="1.10.10.2910">
    <property type="match status" value="1"/>
</dbReference>
<protein>
    <submittedName>
        <fullName evidence="2">ImmA/IrrE family metallo-endopeptidase</fullName>
    </submittedName>
</protein>
<evidence type="ECO:0000259" key="1">
    <source>
        <dbReference type="Pfam" id="PF06114"/>
    </source>
</evidence>
<proteinExistence type="predicted"/>
<dbReference type="KEGG" id="psey:GU243_00620"/>
<accession>A0A6P1NU83</accession>
<gene>
    <name evidence="2" type="ORF">GU243_00620</name>
</gene>
<dbReference type="AlphaFoldDB" id="A0A6P1NU83"/>
<dbReference type="PANTHER" id="PTHR43236">
    <property type="entry name" value="ANTITOXIN HIGA1"/>
    <property type="match status" value="1"/>
</dbReference>
<dbReference type="InterPro" id="IPR010359">
    <property type="entry name" value="IrrE_HExxH"/>
</dbReference>